<keyword evidence="5" id="KW-1185">Reference proteome</keyword>
<dbReference type="AlphaFoldDB" id="A0A1H7WEG1"/>
<dbReference type="EMBL" id="FOAN01000008">
    <property type="protein sequence ID" value="SEM19982.1"/>
    <property type="molecule type" value="Genomic_DNA"/>
</dbReference>
<evidence type="ECO:0000256" key="2">
    <source>
        <dbReference type="PROSITE-ProRule" id="PRU00169"/>
    </source>
</evidence>
<evidence type="ECO:0000256" key="1">
    <source>
        <dbReference type="ARBA" id="ARBA00022553"/>
    </source>
</evidence>
<gene>
    <name evidence="4" type="ORF">SAMN04515666_108140</name>
</gene>
<accession>A0A1H7WEG1</accession>
<dbReference type="PROSITE" id="PS50110">
    <property type="entry name" value="RESPONSE_REGULATORY"/>
    <property type="match status" value="1"/>
</dbReference>
<sequence length="117" mass="12130">MLKGKAILVVEDEPMIAMVLDDLLTDLGCSVVGPAHNIAQAQSLIGTNTCDAAIVDLNLNGTMSHPLIEALIGKGVPVIVATGYGGSAPDLPSGCRVLAKPYTIEHVEQVLRACLPD</sequence>
<organism evidence="4 5">
    <name type="scientific">Bosea lupini</name>
    <dbReference type="NCBI Taxonomy" id="1036779"/>
    <lineage>
        <taxon>Bacteria</taxon>
        <taxon>Pseudomonadati</taxon>
        <taxon>Pseudomonadota</taxon>
        <taxon>Alphaproteobacteria</taxon>
        <taxon>Hyphomicrobiales</taxon>
        <taxon>Boseaceae</taxon>
        <taxon>Bosea</taxon>
    </lineage>
</organism>
<dbReference type="SUPFAM" id="SSF52172">
    <property type="entry name" value="CheY-like"/>
    <property type="match status" value="1"/>
</dbReference>
<dbReference type="OrthoDB" id="582170at2"/>
<evidence type="ECO:0000259" key="3">
    <source>
        <dbReference type="PROSITE" id="PS50110"/>
    </source>
</evidence>
<evidence type="ECO:0000313" key="4">
    <source>
        <dbReference type="EMBL" id="SEM19982.1"/>
    </source>
</evidence>
<feature type="domain" description="Response regulatory" evidence="3">
    <location>
        <begin position="6"/>
        <end position="115"/>
    </location>
</feature>
<dbReference type="InterPro" id="IPR011006">
    <property type="entry name" value="CheY-like_superfamily"/>
</dbReference>
<dbReference type="STRING" id="1036779.SAMN04515666_108140"/>
<dbReference type="RefSeq" id="WP_091839906.1">
    <property type="nucleotide sequence ID" value="NZ_FOAN01000008.1"/>
</dbReference>
<dbReference type="Gene3D" id="3.40.50.2300">
    <property type="match status" value="1"/>
</dbReference>
<dbReference type="PANTHER" id="PTHR44591">
    <property type="entry name" value="STRESS RESPONSE REGULATOR PROTEIN 1"/>
    <property type="match status" value="1"/>
</dbReference>
<dbReference type="InterPro" id="IPR050595">
    <property type="entry name" value="Bact_response_regulator"/>
</dbReference>
<proteinExistence type="predicted"/>
<dbReference type="Proteomes" id="UP000199664">
    <property type="component" value="Unassembled WGS sequence"/>
</dbReference>
<dbReference type="SMART" id="SM00448">
    <property type="entry name" value="REC"/>
    <property type="match status" value="1"/>
</dbReference>
<name>A0A1H7WEG1_9HYPH</name>
<dbReference type="Pfam" id="PF00072">
    <property type="entry name" value="Response_reg"/>
    <property type="match status" value="1"/>
</dbReference>
<dbReference type="InterPro" id="IPR001789">
    <property type="entry name" value="Sig_transdc_resp-reg_receiver"/>
</dbReference>
<feature type="modified residue" description="4-aspartylphosphate" evidence="2">
    <location>
        <position position="56"/>
    </location>
</feature>
<keyword evidence="1 2" id="KW-0597">Phosphoprotein</keyword>
<dbReference type="PANTHER" id="PTHR44591:SF24">
    <property type="entry name" value="PROTEIN-GLUTAMATE METHYLESTERASE_PROTEIN-GLUTAMINE GLUTAMINASE 1"/>
    <property type="match status" value="1"/>
</dbReference>
<dbReference type="GO" id="GO:0000160">
    <property type="term" value="P:phosphorelay signal transduction system"/>
    <property type="evidence" value="ECO:0007669"/>
    <property type="project" value="InterPro"/>
</dbReference>
<protein>
    <submittedName>
        <fullName evidence="4">Response regulator receiver domain-containing protein</fullName>
    </submittedName>
</protein>
<evidence type="ECO:0000313" key="5">
    <source>
        <dbReference type="Proteomes" id="UP000199664"/>
    </source>
</evidence>
<reference evidence="5" key="1">
    <citation type="submission" date="2016-10" db="EMBL/GenBank/DDBJ databases">
        <authorList>
            <person name="Varghese N."/>
            <person name="Submissions S."/>
        </authorList>
    </citation>
    <scope>NUCLEOTIDE SEQUENCE [LARGE SCALE GENOMIC DNA]</scope>
    <source>
        <strain evidence="5">LMG 26383,CCUG 61248,R- 45681</strain>
    </source>
</reference>